<evidence type="ECO:0000313" key="2">
    <source>
        <dbReference type="EMBL" id="PHI29693.1"/>
    </source>
</evidence>
<accession>A0A2C6DLX4</accession>
<dbReference type="RefSeq" id="WP_029093198.1">
    <property type="nucleotide sequence ID" value="NZ_CAADJA010000002.1"/>
</dbReference>
<dbReference type="Proteomes" id="UP000224974">
    <property type="component" value="Unassembled WGS sequence"/>
</dbReference>
<feature type="compositionally biased region" description="Polar residues" evidence="1">
    <location>
        <begin position="527"/>
        <end position="538"/>
    </location>
</feature>
<evidence type="ECO:0000256" key="1">
    <source>
        <dbReference type="SAM" id="MobiDB-lite"/>
    </source>
</evidence>
<dbReference type="AlphaFoldDB" id="A0A2C6DLX4"/>
<proteinExistence type="predicted"/>
<organism evidence="2 4">
    <name type="scientific">Budvicia aquatica</name>
    <dbReference type="NCBI Taxonomy" id="82979"/>
    <lineage>
        <taxon>Bacteria</taxon>
        <taxon>Pseudomonadati</taxon>
        <taxon>Pseudomonadota</taxon>
        <taxon>Gammaproteobacteria</taxon>
        <taxon>Enterobacterales</taxon>
        <taxon>Budviciaceae</taxon>
        <taxon>Budvicia</taxon>
    </lineage>
</organism>
<gene>
    <name evidence="2" type="ORF">CRN84_10280</name>
    <name evidence="3" type="ORF">NCTC12282_02989</name>
</gene>
<keyword evidence="4" id="KW-1185">Reference proteome</keyword>
<sequence>MSDQSLGAAGILKSLDDFRVTLPQLEKVNKNIDDTVKSIGVRVNINQSVTEGYIKQLSGNVNNLFSELSKVSSAVLERTAPVQANINQTVKKVFFISNITERIKNDISIKINLSQTQSQTCSAEEEKSESCDCVCICTCECECACQSGDGGGEEKDWKDWFLKVLGVLADVITVILGWKAVFGKLGPIIKALIGPLLRIGGLILRIGLLTAVISYFGSVVSSLFSGLKSALSSIGAAIKSGYSKAKTVVSGVAGSVVSKAKTAYSAGKRIAGKVGSAVVSKAKSAYSTGKNIVSKGAGIVRSVGGSALSLGKGLFDKLSSFVKPAVAGGKSLASKGANAVKSLAGSAVSKGKDLLSKGSGLFSKMAGPILSVGKSLLSKVPNSIKSVAGSALSAGKGLLTNGKVLGTIGRIASVGLRVGRMATPLGWASLAAEGAIRLGYHAYKKYQKSAKEKEAAGETGSADVGKSATDVYPQTVTPGMAASAGSPKNYTINSTPQFQINILPGTPEQQINDIRQAASEGVKQGEKQLTATVTGGLS</sequence>
<dbReference type="Proteomes" id="UP000373449">
    <property type="component" value="Unassembled WGS sequence"/>
</dbReference>
<evidence type="ECO:0000313" key="4">
    <source>
        <dbReference type="Proteomes" id="UP000224974"/>
    </source>
</evidence>
<evidence type="ECO:0000313" key="3">
    <source>
        <dbReference type="EMBL" id="VFS48076.1"/>
    </source>
</evidence>
<evidence type="ECO:0000313" key="5">
    <source>
        <dbReference type="Proteomes" id="UP000373449"/>
    </source>
</evidence>
<feature type="region of interest" description="Disordered" evidence="1">
    <location>
        <begin position="519"/>
        <end position="538"/>
    </location>
</feature>
<name>A0A2C6DLX4_9GAMM</name>
<dbReference type="STRING" id="1111728.GCA_000427805_00597"/>
<reference evidence="2" key="1">
    <citation type="submission" date="2017-09" db="EMBL/GenBank/DDBJ databases">
        <title>FDA dAtabase for Regulatory Grade micrObial Sequences (FDA-ARGOS): Supporting development and validation of Infectious Disease Dx tests.</title>
        <authorList>
            <person name="Minogue T."/>
            <person name="Wolcott M."/>
            <person name="Wasieloski L."/>
            <person name="Aguilar W."/>
            <person name="Moore D."/>
            <person name="Tallon L.J."/>
            <person name="Sadzewicz L."/>
            <person name="Ott S."/>
            <person name="Zhao X."/>
            <person name="Nagaraj S."/>
            <person name="Vavikolanu K."/>
            <person name="Aluvathingal J."/>
            <person name="Nadendla S."/>
            <person name="Sichtig H."/>
        </authorList>
    </citation>
    <scope>NUCLEOTIDE SEQUENCE</scope>
    <source>
        <strain evidence="2">FDAARGOS_387</strain>
    </source>
</reference>
<reference evidence="3 5" key="3">
    <citation type="submission" date="2019-03" db="EMBL/GenBank/DDBJ databases">
        <authorList>
            <consortium name="Pathogen Informatics"/>
        </authorList>
    </citation>
    <scope>NUCLEOTIDE SEQUENCE [LARGE SCALE GENOMIC DNA]</scope>
    <source>
        <strain evidence="3 5">NCTC12282</strain>
    </source>
</reference>
<dbReference type="EMBL" id="CAADJA010000002">
    <property type="protein sequence ID" value="VFS48076.1"/>
    <property type="molecule type" value="Genomic_DNA"/>
</dbReference>
<dbReference type="EMBL" id="PDDX01000001">
    <property type="protein sequence ID" value="PHI29693.1"/>
    <property type="molecule type" value="Genomic_DNA"/>
</dbReference>
<protein>
    <submittedName>
        <fullName evidence="3">Phage-related protein</fullName>
    </submittedName>
</protein>
<reference evidence="4" key="2">
    <citation type="submission" date="2017-09" db="EMBL/GenBank/DDBJ databases">
        <title>FDA dAtabase for Regulatory Grade micrObial Sequences (FDA-ARGOS): Supporting development and validation of Infectious Disease Dx tests.</title>
        <authorList>
            <person name="Minogue T."/>
            <person name="Wolcott M."/>
            <person name="Wasieloski L."/>
            <person name="Aguilar W."/>
            <person name="Moore D."/>
            <person name="Tallon L."/>
            <person name="Sadzewicz L."/>
            <person name="Ott S."/>
            <person name="Zhao X."/>
            <person name="Nagaraj S."/>
            <person name="Vavikolanu K."/>
            <person name="Aluvathingal J."/>
            <person name="Nadendla S."/>
            <person name="Sichtig H."/>
        </authorList>
    </citation>
    <scope>NUCLEOTIDE SEQUENCE [LARGE SCALE GENOMIC DNA]</scope>
    <source>
        <strain evidence="4">FDAARGOS_387</strain>
    </source>
</reference>